<dbReference type="PROSITE" id="PS51831">
    <property type="entry name" value="HD"/>
    <property type="match status" value="1"/>
</dbReference>
<dbReference type="InterPro" id="IPR003607">
    <property type="entry name" value="HD/PDEase_dom"/>
</dbReference>
<evidence type="ECO:0000313" key="4">
    <source>
        <dbReference type="EMBL" id="SHH44168.1"/>
    </source>
</evidence>
<dbReference type="EMBL" id="FQXU01000003">
    <property type="protein sequence ID" value="SHH44168.1"/>
    <property type="molecule type" value="Genomic_DNA"/>
</dbReference>
<dbReference type="InterPro" id="IPR051094">
    <property type="entry name" value="Diverse_Catalytic_Enzymes"/>
</dbReference>
<keyword evidence="1 2" id="KW-0378">Hydrolase</keyword>
<dbReference type="InterPro" id="IPR026875">
    <property type="entry name" value="PHydrolase_assoc_dom"/>
</dbReference>
<dbReference type="InterPro" id="IPR006674">
    <property type="entry name" value="HD_domain"/>
</dbReference>
<evidence type="ECO:0000313" key="5">
    <source>
        <dbReference type="Proteomes" id="UP000184241"/>
    </source>
</evidence>
<dbReference type="PANTHER" id="PTHR35795">
    <property type="entry name" value="SLR1885 PROTEIN"/>
    <property type="match status" value="1"/>
</dbReference>
<protein>
    <recommendedName>
        <fullName evidence="2">Deoxyguanosinetriphosphate triphosphohydrolase-like protein</fullName>
    </recommendedName>
</protein>
<evidence type="ECO:0000256" key="1">
    <source>
        <dbReference type="ARBA" id="ARBA00022801"/>
    </source>
</evidence>
<dbReference type="SUPFAM" id="SSF109604">
    <property type="entry name" value="HD-domain/PDEase-like"/>
    <property type="match status" value="1"/>
</dbReference>
<dbReference type="GO" id="GO:0016793">
    <property type="term" value="F:triphosphoric monoester hydrolase activity"/>
    <property type="evidence" value="ECO:0007669"/>
    <property type="project" value="InterPro"/>
</dbReference>
<dbReference type="Gene3D" id="1.10.3210.10">
    <property type="entry name" value="Hypothetical protein af1432"/>
    <property type="match status" value="1"/>
</dbReference>
<feature type="domain" description="HD" evidence="3">
    <location>
        <begin position="246"/>
        <end position="371"/>
    </location>
</feature>
<reference evidence="4 5" key="1">
    <citation type="submission" date="2016-11" db="EMBL/GenBank/DDBJ databases">
        <authorList>
            <person name="Jaros S."/>
            <person name="Januszkiewicz K."/>
            <person name="Wedrychowicz H."/>
        </authorList>
    </citation>
    <scope>NUCLEOTIDE SEQUENCE [LARGE SCALE GENOMIC DNA]</scope>
    <source>
        <strain evidence="4 5">DSM 6191</strain>
    </source>
</reference>
<sequence>MSEEKFILVKIKLVEGESKRSYETEKEIIDRLDKSYKENIYRYYNSYIKDREIIERILKSEKYKRDKKYDIVFVIYKEVNNVECEFQSLYLGKCMILDEEKNRGNLKFIISDKIESKLVTQNFLINIGLNIIEDFDKKSYVSIEKRGKLYNELVSSQKDLFHLEISDYDDQIYKEIESESNLHILAQKNENCRRAIIENESKEVSDDSRGEFQRDRERITHSKAMRRLVDKAQIFTSSKGDHFRTRMTHTLEVSQIARGISNELKLNNELTEAIALAHDIGHTPFGHQGERTLNDILKDKISLVKNCKEIKMGGFKHNFQGLRVLSYLDEKYLKFEGINLSYQLLEGVLKHTGFENGNCDSCEDSHDCKGRCCDVREFLINGDEEKLFLEHKFPTTLEGQIVNIADEIAQRGHDLDDALASKHIDLEELSDICNINKMQRIKELIEKVKNEEVTLREQNRMYIDDQDIIRSRIVSEIITFFIKDVVTSSKERMDYYDLTKKFFIDNHRIDDKLIDFSKNGKFILTYLEKVINKKVINSFDVTRFDGKASKIIEQLFKAYYENIMLLPDGTLKRIHRDIRKKTKNVVNFRDGDIGLVRDEIKKICKTDLENIEPNEREEYIYKRKVVVRNIVDHISGMTDNYAMNEYKRIYYID</sequence>
<dbReference type="SMART" id="SM00471">
    <property type="entry name" value="HDc"/>
    <property type="match status" value="1"/>
</dbReference>
<dbReference type="InterPro" id="IPR006261">
    <property type="entry name" value="dGTPase"/>
</dbReference>
<accession>A0A1M5T0M0</accession>
<dbReference type="AlphaFoldDB" id="A0A1M5T0M0"/>
<dbReference type="NCBIfam" id="TIGR01353">
    <property type="entry name" value="dGTP_triPase"/>
    <property type="match status" value="1"/>
</dbReference>
<dbReference type="PANTHER" id="PTHR35795:SF1">
    <property type="entry name" value="BIS(5'-NUCLEOSYL)-TETRAPHOSPHATASE, SYMMETRICAL"/>
    <property type="match status" value="1"/>
</dbReference>
<name>A0A1M5T0M0_9CLOT</name>
<gene>
    <name evidence="4" type="ORF">SAMN02745941_00069</name>
</gene>
<dbReference type="HAMAP" id="MF_01212">
    <property type="entry name" value="dGTPase_type2"/>
    <property type="match status" value="1"/>
</dbReference>
<dbReference type="InterPro" id="IPR023023">
    <property type="entry name" value="dNTPase_2"/>
</dbReference>
<dbReference type="Pfam" id="PF01966">
    <property type="entry name" value="HD"/>
    <property type="match status" value="1"/>
</dbReference>
<evidence type="ECO:0000256" key="2">
    <source>
        <dbReference type="HAMAP-Rule" id="MF_01212"/>
    </source>
</evidence>
<proteinExistence type="inferred from homology"/>
<organism evidence="4 5">
    <name type="scientific">Clostridium intestinale DSM 6191</name>
    <dbReference type="NCBI Taxonomy" id="1121320"/>
    <lineage>
        <taxon>Bacteria</taxon>
        <taxon>Bacillati</taxon>
        <taxon>Bacillota</taxon>
        <taxon>Clostridia</taxon>
        <taxon>Eubacteriales</taxon>
        <taxon>Clostridiaceae</taxon>
        <taxon>Clostridium</taxon>
    </lineage>
</organism>
<dbReference type="CDD" id="cd00077">
    <property type="entry name" value="HDc"/>
    <property type="match status" value="1"/>
</dbReference>
<comment type="similarity">
    <text evidence="2">Belongs to the dGTPase family. Type 2 subfamily.</text>
</comment>
<evidence type="ECO:0000259" key="3">
    <source>
        <dbReference type="PROSITE" id="PS51831"/>
    </source>
</evidence>
<dbReference type="RefSeq" id="WP_073015744.1">
    <property type="nucleotide sequence ID" value="NZ_FQXU01000003.1"/>
</dbReference>
<dbReference type="Pfam" id="PF13286">
    <property type="entry name" value="HD_assoc"/>
    <property type="match status" value="1"/>
</dbReference>
<dbReference type="Proteomes" id="UP000184241">
    <property type="component" value="Unassembled WGS sequence"/>
</dbReference>